<dbReference type="RefSeq" id="WP_208465835.1">
    <property type="nucleotide sequence ID" value="NZ_JAGFNS010000002.1"/>
</dbReference>
<comment type="caution">
    <text evidence="1">The sequence shown here is derived from an EMBL/GenBank/DDBJ whole genome shotgun (WGS) entry which is preliminary data.</text>
</comment>
<reference evidence="1 2" key="1">
    <citation type="submission" date="2021-03" db="EMBL/GenBank/DDBJ databases">
        <title>Actinoplanes flavus sp. nov., a novel actinomycete isolated from Coconut Palm rhizosphere soil.</title>
        <authorList>
            <person name="Luo X."/>
        </authorList>
    </citation>
    <scope>NUCLEOTIDE SEQUENCE [LARGE SCALE GENOMIC DNA]</scope>
    <source>
        <strain evidence="1 2">NEAU-H7</strain>
    </source>
</reference>
<keyword evidence="2" id="KW-1185">Reference proteome</keyword>
<evidence type="ECO:0000313" key="1">
    <source>
        <dbReference type="EMBL" id="MBO3736613.1"/>
    </source>
</evidence>
<dbReference type="Gene3D" id="3.40.630.30">
    <property type="match status" value="1"/>
</dbReference>
<protein>
    <submittedName>
        <fullName evidence="1">Uncharacterized protein</fullName>
    </submittedName>
</protein>
<dbReference type="Proteomes" id="UP000679690">
    <property type="component" value="Unassembled WGS sequence"/>
</dbReference>
<accession>A0ABS3UD06</accession>
<name>A0ABS3UD06_9ACTN</name>
<sequence>MATLIADFAWRYPAATWLVPDARRRRPVLQGCLKILIDHARRFGYVDVLDDHSAAAIWLDRTQPIPAPTDSARRLAQVCGDDTEAARLLLDITARCQPPIPHLQLVALATDDPDAAATLLAYRHSRLDRLGVASAAYASTQAQLGLLMDAGYQPTEPVWLPAGPPLWPTLRAAVTPGAATSTRRPAA</sequence>
<proteinExistence type="predicted"/>
<gene>
    <name evidence="1" type="ORF">J5X75_03655</name>
</gene>
<evidence type="ECO:0000313" key="2">
    <source>
        <dbReference type="Proteomes" id="UP000679690"/>
    </source>
</evidence>
<dbReference type="EMBL" id="JAGFNS010000002">
    <property type="protein sequence ID" value="MBO3736613.1"/>
    <property type="molecule type" value="Genomic_DNA"/>
</dbReference>
<organism evidence="1 2">
    <name type="scientific">Actinoplanes flavus</name>
    <dbReference type="NCBI Taxonomy" id="2820290"/>
    <lineage>
        <taxon>Bacteria</taxon>
        <taxon>Bacillati</taxon>
        <taxon>Actinomycetota</taxon>
        <taxon>Actinomycetes</taxon>
        <taxon>Micromonosporales</taxon>
        <taxon>Micromonosporaceae</taxon>
        <taxon>Actinoplanes</taxon>
    </lineage>
</organism>